<proteinExistence type="predicted"/>
<comment type="caution">
    <text evidence="1">The sequence shown here is derived from an EMBL/GenBank/DDBJ whole genome shotgun (WGS) entry which is preliminary data.</text>
</comment>
<evidence type="ECO:0000313" key="1">
    <source>
        <dbReference type="EMBL" id="KAH7923020.1"/>
    </source>
</evidence>
<keyword evidence="2" id="KW-1185">Reference proteome</keyword>
<accession>A0ACB8BBD1</accession>
<dbReference type="EMBL" id="MU266465">
    <property type="protein sequence ID" value="KAH7923020.1"/>
    <property type="molecule type" value="Genomic_DNA"/>
</dbReference>
<gene>
    <name evidence="1" type="ORF">BV22DRAFT_1036854</name>
</gene>
<dbReference type="Proteomes" id="UP000790709">
    <property type="component" value="Unassembled WGS sequence"/>
</dbReference>
<reference evidence="1" key="1">
    <citation type="journal article" date="2021" name="New Phytol.">
        <title>Evolutionary innovations through gain and loss of genes in the ectomycorrhizal Boletales.</title>
        <authorList>
            <person name="Wu G."/>
            <person name="Miyauchi S."/>
            <person name="Morin E."/>
            <person name="Kuo A."/>
            <person name="Drula E."/>
            <person name="Varga T."/>
            <person name="Kohler A."/>
            <person name="Feng B."/>
            <person name="Cao Y."/>
            <person name="Lipzen A."/>
            <person name="Daum C."/>
            <person name="Hundley H."/>
            <person name="Pangilinan J."/>
            <person name="Johnson J."/>
            <person name="Barry K."/>
            <person name="LaButti K."/>
            <person name="Ng V."/>
            <person name="Ahrendt S."/>
            <person name="Min B."/>
            <person name="Choi I.G."/>
            <person name="Park H."/>
            <person name="Plett J.M."/>
            <person name="Magnuson J."/>
            <person name="Spatafora J.W."/>
            <person name="Nagy L.G."/>
            <person name="Henrissat B."/>
            <person name="Grigoriev I.V."/>
            <person name="Yang Z.L."/>
            <person name="Xu J."/>
            <person name="Martin F.M."/>
        </authorList>
    </citation>
    <scope>NUCLEOTIDE SEQUENCE</scope>
    <source>
        <strain evidence="1">KUC20120723A-06</strain>
    </source>
</reference>
<name>A0ACB8BBD1_9AGAM</name>
<organism evidence="1 2">
    <name type="scientific">Leucogyrophana mollusca</name>
    <dbReference type="NCBI Taxonomy" id="85980"/>
    <lineage>
        <taxon>Eukaryota</taxon>
        <taxon>Fungi</taxon>
        <taxon>Dikarya</taxon>
        <taxon>Basidiomycota</taxon>
        <taxon>Agaricomycotina</taxon>
        <taxon>Agaricomycetes</taxon>
        <taxon>Agaricomycetidae</taxon>
        <taxon>Boletales</taxon>
        <taxon>Boletales incertae sedis</taxon>
        <taxon>Leucogyrophana</taxon>
    </lineage>
</organism>
<protein>
    <submittedName>
        <fullName evidence="1">Uncharacterized protein</fullName>
    </submittedName>
</protein>
<sequence>MTWYQMDRHKSSRNLNITASLCYHTKFEGLPQSFNVIFALSFFLLQLVVQVILDASLPCQLLLIPLSPFLPLALFSLPLKLLFLMLRT</sequence>
<evidence type="ECO:0000313" key="2">
    <source>
        <dbReference type="Proteomes" id="UP000790709"/>
    </source>
</evidence>